<comment type="catalytic activity">
    <reaction evidence="1">
        <text>ATP + protein L-histidine = ADP + protein N-phospho-L-histidine.</text>
        <dbReference type="EC" id="2.7.13.3"/>
    </reaction>
</comment>
<sequence>MTTAVTSPRRQAFQYHELLRVYGWYRVAIALVLLGLFTSELGQGALGNTAPGLFLNTVIAYTALNVGWLLHLHATGYQVRVGQLSLMLGADIPAFLAMIHASGGLNSGLGYLLLISCAAGSLLLERRLGAFFAAVASTAVIAQQVYGLIAGTADSRDIVSAGSLGILLFGVVSGLQYLSGLLRVATWRADQQSRQAAHLQRLAQQIIERMRTGVVVLNDAHQTELVNQAAQQMTGRQVQPGSRLYEALLSALRNWKKDPNCNGHLMRLEDGNELRVSFASLHREQGNNTLVFIEDNRKLTQAAQKLKLASLGHLTGSIAHEVRNPLGAISHAAQLLSESTSLGQEDRHLAEIICRHSDRVNQIVENVMLLSRRQAPQPQLHELGCWIEQFVAEYRIGAPAGTVISLELPETPLHARFDGAQLLQVLTNLCNNALSHSEMATGVPEFELYAHRHPERDTAVLDVVDLGPGVPEEYREKIFEPFFTTGQGGSGLGLYIARELCESNQASLSHCRDTSGRSCFRIEFAHANRVL</sequence>
<evidence type="ECO:0000313" key="6">
    <source>
        <dbReference type="EMBL" id="SDK80472.1"/>
    </source>
</evidence>
<dbReference type="InterPro" id="IPR036890">
    <property type="entry name" value="HATPase_C_sf"/>
</dbReference>
<dbReference type="Pfam" id="PF00512">
    <property type="entry name" value="HisKA"/>
    <property type="match status" value="1"/>
</dbReference>
<keyword evidence="4" id="KW-0812">Transmembrane</keyword>
<dbReference type="CDD" id="cd00082">
    <property type="entry name" value="HisKA"/>
    <property type="match status" value="1"/>
</dbReference>
<dbReference type="Pfam" id="PF25323">
    <property type="entry name" value="6TM_PilS"/>
    <property type="match status" value="1"/>
</dbReference>
<dbReference type="SMART" id="SM00388">
    <property type="entry name" value="HisKA"/>
    <property type="match status" value="1"/>
</dbReference>
<proteinExistence type="predicted"/>
<dbReference type="InterPro" id="IPR003661">
    <property type="entry name" value="HisK_dim/P_dom"/>
</dbReference>
<dbReference type="InterPro" id="IPR004358">
    <property type="entry name" value="Sig_transdc_His_kin-like_C"/>
</dbReference>
<dbReference type="InterPro" id="IPR005467">
    <property type="entry name" value="His_kinase_dom"/>
</dbReference>
<dbReference type="RefSeq" id="WP_091517063.1">
    <property type="nucleotide sequence ID" value="NZ_FNFH01000009.1"/>
</dbReference>
<evidence type="ECO:0000259" key="5">
    <source>
        <dbReference type="PROSITE" id="PS50109"/>
    </source>
</evidence>
<evidence type="ECO:0000256" key="2">
    <source>
        <dbReference type="ARBA" id="ARBA00012438"/>
    </source>
</evidence>
<evidence type="ECO:0000256" key="4">
    <source>
        <dbReference type="SAM" id="Phobius"/>
    </source>
</evidence>
<keyword evidence="4" id="KW-1133">Transmembrane helix</keyword>
<dbReference type="Gene3D" id="1.10.287.130">
    <property type="match status" value="1"/>
</dbReference>
<feature type="transmembrane region" description="Helical" evidence="4">
    <location>
        <begin position="158"/>
        <end position="178"/>
    </location>
</feature>
<dbReference type="SUPFAM" id="SSF55874">
    <property type="entry name" value="ATPase domain of HSP90 chaperone/DNA topoisomerase II/histidine kinase"/>
    <property type="match status" value="1"/>
</dbReference>
<dbReference type="InterPro" id="IPR003594">
    <property type="entry name" value="HATPase_dom"/>
</dbReference>
<dbReference type="PRINTS" id="PR00344">
    <property type="entry name" value="BCTRLSENSOR"/>
</dbReference>
<keyword evidence="4" id="KW-0472">Membrane</keyword>
<evidence type="ECO:0000256" key="1">
    <source>
        <dbReference type="ARBA" id="ARBA00000085"/>
    </source>
</evidence>
<dbReference type="SMART" id="SM00387">
    <property type="entry name" value="HATPase_c"/>
    <property type="match status" value="1"/>
</dbReference>
<dbReference type="Gene3D" id="3.30.565.10">
    <property type="entry name" value="Histidine kinase-like ATPase, C-terminal domain"/>
    <property type="match status" value="1"/>
</dbReference>
<evidence type="ECO:0000313" key="7">
    <source>
        <dbReference type="Proteomes" id="UP000199305"/>
    </source>
</evidence>
<reference evidence="7" key="1">
    <citation type="submission" date="2016-10" db="EMBL/GenBank/DDBJ databases">
        <authorList>
            <person name="Varghese N."/>
            <person name="Submissions S."/>
        </authorList>
    </citation>
    <scope>NUCLEOTIDE SEQUENCE [LARGE SCALE GENOMIC DNA]</scope>
    <source>
        <strain evidence="7">CGMCC 1.10658</strain>
    </source>
</reference>
<dbReference type="EC" id="2.7.13.3" evidence="2"/>
<dbReference type="Proteomes" id="UP000199305">
    <property type="component" value="Unassembled WGS sequence"/>
</dbReference>
<feature type="transmembrane region" description="Helical" evidence="4">
    <location>
        <begin position="21"/>
        <end position="41"/>
    </location>
</feature>
<accession>A0A1G9EWC4</accession>
<dbReference type="Gene3D" id="3.30.450.20">
    <property type="entry name" value="PAS domain"/>
    <property type="match status" value="1"/>
</dbReference>
<dbReference type="Pfam" id="PF02518">
    <property type="entry name" value="HATPase_c"/>
    <property type="match status" value="1"/>
</dbReference>
<dbReference type="SUPFAM" id="SSF47384">
    <property type="entry name" value="Homodimeric domain of signal transducing histidine kinase"/>
    <property type="match status" value="1"/>
</dbReference>
<dbReference type="STRING" id="658219.SAMN05216212_3261"/>
<dbReference type="OrthoDB" id="2521613at2"/>
<keyword evidence="3" id="KW-0597">Phosphoprotein</keyword>
<feature type="domain" description="Histidine kinase" evidence="5">
    <location>
        <begin position="317"/>
        <end position="528"/>
    </location>
</feature>
<evidence type="ECO:0000256" key="3">
    <source>
        <dbReference type="ARBA" id="ARBA00022553"/>
    </source>
</evidence>
<dbReference type="PROSITE" id="PS50109">
    <property type="entry name" value="HIS_KIN"/>
    <property type="match status" value="1"/>
</dbReference>
<organism evidence="6 7">
    <name type="scientific">Microbulbifer yueqingensis</name>
    <dbReference type="NCBI Taxonomy" id="658219"/>
    <lineage>
        <taxon>Bacteria</taxon>
        <taxon>Pseudomonadati</taxon>
        <taxon>Pseudomonadota</taxon>
        <taxon>Gammaproteobacteria</taxon>
        <taxon>Cellvibrionales</taxon>
        <taxon>Microbulbiferaceae</taxon>
        <taxon>Microbulbifer</taxon>
    </lineage>
</organism>
<dbReference type="PANTHER" id="PTHR43065">
    <property type="entry name" value="SENSOR HISTIDINE KINASE"/>
    <property type="match status" value="1"/>
</dbReference>
<dbReference type="InterPro" id="IPR036097">
    <property type="entry name" value="HisK_dim/P_sf"/>
</dbReference>
<dbReference type="EMBL" id="FNFH01000009">
    <property type="protein sequence ID" value="SDK80472.1"/>
    <property type="molecule type" value="Genomic_DNA"/>
</dbReference>
<keyword evidence="7" id="KW-1185">Reference proteome</keyword>
<dbReference type="PANTHER" id="PTHR43065:SF52">
    <property type="entry name" value="SENSOR PROTEIN KINASE PILS"/>
    <property type="match status" value="1"/>
</dbReference>
<dbReference type="CDD" id="cd00075">
    <property type="entry name" value="HATPase"/>
    <property type="match status" value="1"/>
</dbReference>
<dbReference type="GO" id="GO:0000155">
    <property type="term" value="F:phosphorelay sensor kinase activity"/>
    <property type="evidence" value="ECO:0007669"/>
    <property type="project" value="InterPro"/>
</dbReference>
<feature type="transmembrane region" description="Helical" evidence="4">
    <location>
        <begin position="131"/>
        <end position="152"/>
    </location>
</feature>
<dbReference type="AlphaFoldDB" id="A0A1G9EWC4"/>
<feature type="transmembrane region" description="Helical" evidence="4">
    <location>
        <begin position="53"/>
        <end position="72"/>
    </location>
</feature>
<protein>
    <recommendedName>
        <fullName evidence="2">histidine kinase</fullName>
        <ecNumber evidence="2">2.7.13.3</ecNumber>
    </recommendedName>
</protein>
<gene>
    <name evidence="6" type="ORF">SAMN05216212_3261</name>
</gene>
<name>A0A1G9EWC4_9GAMM</name>